<keyword evidence="3" id="KW-1185">Reference proteome</keyword>
<accession>A0A164DE88</accession>
<sequence>LQSIQSFSLVFFFPQKCQTTYQEQLVLITLHPSPPKNKKKRMYDNMTTYMLSDSPESGSGSNHQLGGNSSSNAPSLIGSPRSTPVFGNNGHALK</sequence>
<name>A0A164DE88_9CRUS</name>
<dbReference type="AlphaFoldDB" id="A0A164DE88"/>
<dbReference type="Proteomes" id="UP000076858">
    <property type="component" value="Unassembled WGS sequence"/>
</dbReference>
<feature type="compositionally biased region" description="Polar residues" evidence="1">
    <location>
        <begin position="47"/>
        <end position="86"/>
    </location>
</feature>
<gene>
    <name evidence="2" type="ORF">APZ42_010422</name>
</gene>
<organism evidence="2 3">
    <name type="scientific">Daphnia magna</name>
    <dbReference type="NCBI Taxonomy" id="35525"/>
    <lineage>
        <taxon>Eukaryota</taxon>
        <taxon>Metazoa</taxon>
        <taxon>Ecdysozoa</taxon>
        <taxon>Arthropoda</taxon>
        <taxon>Crustacea</taxon>
        <taxon>Branchiopoda</taxon>
        <taxon>Diplostraca</taxon>
        <taxon>Cladocera</taxon>
        <taxon>Anomopoda</taxon>
        <taxon>Daphniidae</taxon>
        <taxon>Daphnia</taxon>
    </lineage>
</organism>
<evidence type="ECO:0000313" key="3">
    <source>
        <dbReference type="Proteomes" id="UP000076858"/>
    </source>
</evidence>
<dbReference type="OrthoDB" id="8887313at2759"/>
<feature type="non-terminal residue" evidence="2">
    <location>
        <position position="1"/>
    </location>
</feature>
<feature type="non-terminal residue" evidence="2">
    <location>
        <position position="94"/>
    </location>
</feature>
<comment type="caution">
    <text evidence="2">The sequence shown here is derived from an EMBL/GenBank/DDBJ whole genome shotgun (WGS) entry which is preliminary data.</text>
</comment>
<dbReference type="EMBL" id="LRGB01027617">
    <property type="protein sequence ID" value="KZR95686.1"/>
    <property type="molecule type" value="Genomic_DNA"/>
</dbReference>
<evidence type="ECO:0000256" key="1">
    <source>
        <dbReference type="SAM" id="MobiDB-lite"/>
    </source>
</evidence>
<feature type="region of interest" description="Disordered" evidence="1">
    <location>
        <begin position="47"/>
        <end position="94"/>
    </location>
</feature>
<proteinExistence type="predicted"/>
<protein>
    <submittedName>
        <fullName evidence="2">Uncharacterized protein</fullName>
    </submittedName>
</protein>
<evidence type="ECO:0000313" key="2">
    <source>
        <dbReference type="EMBL" id="KZR95686.1"/>
    </source>
</evidence>
<reference evidence="2 3" key="1">
    <citation type="submission" date="2016-03" db="EMBL/GenBank/DDBJ databases">
        <title>EvidentialGene: Evidence-directed Construction of Genes on Genomes.</title>
        <authorList>
            <person name="Gilbert D.G."/>
            <person name="Choi J.-H."/>
            <person name="Mockaitis K."/>
            <person name="Colbourne J."/>
            <person name="Pfrender M."/>
        </authorList>
    </citation>
    <scope>NUCLEOTIDE SEQUENCE [LARGE SCALE GENOMIC DNA]</scope>
    <source>
        <strain evidence="2 3">Xinb3</strain>
        <tissue evidence="2">Complete organism</tissue>
    </source>
</reference>